<dbReference type="PATRIC" id="fig|500635.8.peg.1100"/>
<dbReference type="eggNOG" id="COG1409">
    <property type="taxonomic scope" value="Bacteria"/>
</dbReference>
<dbReference type="Proteomes" id="UP000003671">
    <property type="component" value="Unassembled WGS sequence"/>
</dbReference>
<keyword evidence="5" id="KW-1185">Reference proteome</keyword>
<dbReference type="EMBL" id="ABWK02000009">
    <property type="protein sequence ID" value="EEX69676.1"/>
    <property type="molecule type" value="Genomic_DNA"/>
</dbReference>
<evidence type="ECO:0000256" key="2">
    <source>
        <dbReference type="SAM" id="MobiDB-lite"/>
    </source>
</evidence>
<reference evidence="4" key="1">
    <citation type="submission" date="2009-09" db="EMBL/GenBank/DDBJ databases">
        <authorList>
            <person name="Weinstock G."/>
            <person name="Sodergren E."/>
            <person name="Clifton S."/>
            <person name="Fulton L."/>
            <person name="Fulton B."/>
            <person name="Courtney L."/>
            <person name="Fronick C."/>
            <person name="Harrison M."/>
            <person name="Strong C."/>
            <person name="Farmer C."/>
            <person name="Delahaunty K."/>
            <person name="Markovic C."/>
            <person name="Hall O."/>
            <person name="Minx P."/>
            <person name="Tomlinson C."/>
            <person name="Mitreva M."/>
            <person name="Nelson J."/>
            <person name="Hou S."/>
            <person name="Wollam A."/>
            <person name="Pepin K.H."/>
            <person name="Johnson M."/>
            <person name="Bhonagiri V."/>
            <person name="Nash W.E."/>
            <person name="Warren W."/>
            <person name="Chinwalla A."/>
            <person name="Mardis E.R."/>
            <person name="Wilson R.K."/>
        </authorList>
    </citation>
    <scope>NUCLEOTIDE SEQUENCE [LARGE SCALE GENOMIC DNA]</scope>
    <source>
        <strain evidence="4">DSM 20544</strain>
    </source>
</reference>
<sequence length="450" mass="50637">MESRKDTQIMDKDRESKNERAAGPKLSRRKFLAICAGAVVLAGGGWAFSRTQLADRLASHALGAAQGKPVLSYLRQVIATDNAHARTIMWQSDVKWQDAVVEYRLKGAKDIAASPAERETFSDDGVTVELYTARLADLEAGEAYEYRIKADGQCDDWHALQTDDGGAFSALIFPDSQSNDYTDWKHLAQGAAARNEGADFFINMGDLVDNGEDHRQWDAWFDAVAGIIDRIPVAPLMGNHETYNEDWKVREPVAYLHEFALPANGSEEFAGRYYSFDYGPAHFIVLDTQTDEAADFHQGLLETQQAWFREDVRKTDKKWKIVLMHKDPLQYRIANRPERQEGFSDEGRAWMPLFDEAGIDIVFSAHLHTYRNRGHIKNFERDASGPLYILTGVAGNVRYPGLWVDHALDKTVAPQPETDNYLTICVKDAGVEIACFLPDGTEIDRETLQK</sequence>
<dbReference type="Pfam" id="PF00149">
    <property type="entry name" value="Metallophos"/>
    <property type="match status" value="1"/>
</dbReference>
<dbReference type="AlphaFoldDB" id="C9KKM6"/>
<evidence type="ECO:0000313" key="4">
    <source>
        <dbReference type="EMBL" id="EEX69676.1"/>
    </source>
</evidence>
<keyword evidence="1" id="KW-0732">Signal</keyword>
<dbReference type="GO" id="GO:0003993">
    <property type="term" value="F:acid phosphatase activity"/>
    <property type="evidence" value="ECO:0007669"/>
    <property type="project" value="InterPro"/>
</dbReference>
<feature type="domain" description="Calcineurin-like phosphoesterase" evidence="3">
    <location>
        <begin position="158"/>
        <end position="370"/>
    </location>
</feature>
<evidence type="ECO:0000259" key="3">
    <source>
        <dbReference type="Pfam" id="PF00149"/>
    </source>
</evidence>
<name>C9KKM6_9FIRM</name>
<dbReference type="InterPro" id="IPR006311">
    <property type="entry name" value="TAT_signal"/>
</dbReference>
<dbReference type="InterPro" id="IPR039331">
    <property type="entry name" value="PAPs-like"/>
</dbReference>
<dbReference type="Gene3D" id="3.60.21.10">
    <property type="match status" value="1"/>
</dbReference>
<dbReference type="SUPFAM" id="SSF49363">
    <property type="entry name" value="Purple acid phosphatase, N-terminal domain"/>
    <property type="match status" value="1"/>
</dbReference>
<protein>
    <submittedName>
        <fullName evidence="4">Tat pathway signal sequence domain protein</fullName>
    </submittedName>
</protein>
<accession>C9KKM6</accession>
<proteinExistence type="predicted"/>
<dbReference type="PANTHER" id="PTHR22953">
    <property type="entry name" value="ACID PHOSPHATASE RELATED"/>
    <property type="match status" value="1"/>
</dbReference>
<dbReference type="InterPro" id="IPR029052">
    <property type="entry name" value="Metallo-depent_PP-like"/>
</dbReference>
<dbReference type="SUPFAM" id="SSF56300">
    <property type="entry name" value="Metallo-dependent phosphatases"/>
    <property type="match status" value="1"/>
</dbReference>
<dbReference type="GO" id="GO:0046872">
    <property type="term" value="F:metal ion binding"/>
    <property type="evidence" value="ECO:0007669"/>
    <property type="project" value="InterPro"/>
</dbReference>
<organism evidence="4 5">
    <name type="scientific">Mitsuokella multacida DSM 20544</name>
    <dbReference type="NCBI Taxonomy" id="500635"/>
    <lineage>
        <taxon>Bacteria</taxon>
        <taxon>Bacillati</taxon>
        <taxon>Bacillota</taxon>
        <taxon>Negativicutes</taxon>
        <taxon>Selenomonadales</taxon>
        <taxon>Selenomonadaceae</taxon>
        <taxon>Mitsuokella</taxon>
    </lineage>
</organism>
<dbReference type="PROSITE" id="PS51318">
    <property type="entry name" value="TAT"/>
    <property type="match status" value="1"/>
</dbReference>
<dbReference type="HOGENOM" id="CLU_035600_1_1_9"/>
<evidence type="ECO:0000313" key="5">
    <source>
        <dbReference type="Proteomes" id="UP000003671"/>
    </source>
</evidence>
<comment type="caution">
    <text evidence="4">The sequence shown here is derived from an EMBL/GenBank/DDBJ whole genome shotgun (WGS) entry which is preliminary data.</text>
</comment>
<dbReference type="STRING" id="500635.MITSMUL_03726"/>
<dbReference type="InterPro" id="IPR004843">
    <property type="entry name" value="Calcineurin-like_PHP"/>
</dbReference>
<dbReference type="PANTHER" id="PTHR22953:SF153">
    <property type="entry name" value="PURPLE ACID PHOSPHATASE"/>
    <property type="match status" value="1"/>
</dbReference>
<feature type="region of interest" description="Disordered" evidence="2">
    <location>
        <begin position="1"/>
        <end position="22"/>
    </location>
</feature>
<gene>
    <name evidence="4" type="ORF">MITSMUL_03726</name>
</gene>
<dbReference type="InterPro" id="IPR008963">
    <property type="entry name" value="Purple_acid_Pase-like_N"/>
</dbReference>
<evidence type="ECO:0000256" key="1">
    <source>
        <dbReference type="ARBA" id="ARBA00022729"/>
    </source>
</evidence>